<sequence length="267" mass="28296">MGASRYPRRTKLPSNRPSQSLTGPSTPEQPFEQPLGVCHPAANQAFHVNIIMSFTESTVLNMATANAGMGTFPALQQRGPSQSFTIPSQPIPFPQASVWQPTSVYARVEEYPSPTIVVNTSIAPETSSTLPQTHASTSRMIHQSLPPPLQPRPRAQHRQRHQASAQDIPAGEAATRHSRAPRTSRDTTSRGSTPSRSISSTSSAAAGTRLPARTTTAATSTRPPACSASSISAACARILLTTLTGWPISTTSTAVRPGAGSRGARRE</sequence>
<evidence type="ECO:0000256" key="1">
    <source>
        <dbReference type="SAM" id="MobiDB-lite"/>
    </source>
</evidence>
<dbReference type="EMBL" id="JADCTT010000001">
    <property type="protein sequence ID" value="KAF9758563.1"/>
    <property type="molecule type" value="Genomic_DNA"/>
</dbReference>
<feature type="region of interest" description="Disordered" evidence="1">
    <location>
        <begin position="122"/>
        <end position="228"/>
    </location>
</feature>
<dbReference type="AlphaFoldDB" id="A0A8H7NLT7"/>
<feature type="region of interest" description="Disordered" evidence="1">
    <location>
        <begin position="1"/>
        <end position="32"/>
    </location>
</feature>
<feature type="compositionally biased region" description="Low complexity" evidence="1">
    <location>
        <begin position="189"/>
        <end position="228"/>
    </location>
</feature>
<comment type="caution">
    <text evidence="2">The sequence shown here is derived from an EMBL/GenBank/DDBJ whole genome shotgun (WGS) entry which is preliminary data.</text>
</comment>
<name>A0A8H7NLT7_BIOOC</name>
<reference evidence="2" key="1">
    <citation type="submission" date="2020-10" db="EMBL/GenBank/DDBJ databases">
        <title>High-Quality Genome Resource of Clonostachys rosea strain S41 by Oxford Nanopore Long-Read Sequencing.</title>
        <authorList>
            <person name="Wang H."/>
        </authorList>
    </citation>
    <scope>NUCLEOTIDE SEQUENCE</scope>
    <source>
        <strain evidence="2">S41</strain>
    </source>
</reference>
<gene>
    <name evidence="2" type="ORF">IM811_000257</name>
</gene>
<dbReference type="Proteomes" id="UP000616885">
    <property type="component" value="Unassembled WGS sequence"/>
</dbReference>
<feature type="compositionally biased region" description="Polar residues" evidence="1">
    <location>
        <begin position="122"/>
        <end position="141"/>
    </location>
</feature>
<feature type="compositionally biased region" description="Basic residues" evidence="1">
    <location>
        <begin position="1"/>
        <end position="11"/>
    </location>
</feature>
<accession>A0A8H7NLT7</accession>
<evidence type="ECO:0000313" key="3">
    <source>
        <dbReference type="Proteomes" id="UP000616885"/>
    </source>
</evidence>
<proteinExistence type="predicted"/>
<organism evidence="2 3">
    <name type="scientific">Bionectria ochroleuca</name>
    <name type="common">Gliocladium roseum</name>
    <dbReference type="NCBI Taxonomy" id="29856"/>
    <lineage>
        <taxon>Eukaryota</taxon>
        <taxon>Fungi</taxon>
        <taxon>Dikarya</taxon>
        <taxon>Ascomycota</taxon>
        <taxon>Pezizomycotina</taxon>
        <taxon>Sordariomycetes</taxon>
        <taxon>Hypocreomycetidae</taxon>
        <taxon>Hypocreales</taxon>
        <taxon>Bionectriaceae</taxon>
        <taxon>Clonostachys</taxon>
    </lineage>
</organism>
<protein>
    <submittedName>
        <fullName evidence="2">Uncharacterized protein</fullName>
    </submittedName>
</protein>
<evidence type="ECO:0000313" key="2">
    <source>
        <dbReference type="EMBL" id="KAF9758563.1"/>
    </source>
</evidence>
<feature type="compositionally biased region" description="Polar residues" evidence="1">
    <location>
        <begin position="12"/>
        <end position="28"/>
    </location>
</feature>